<dbReference type="RefSeq" id="WP_123434469.1">
    <property type="nucleotide sequence ID" value="NZ_MOBK01000006.1"/>
</dbReference>
<dbReference type="PROSITE" id="PS51343">
    <property type="entry name" value="PII_GLNB_DOM"/>
    <property type="match status" value="1"/>
</dbReference>
<sequence length="120" mass="12628">MKAEGITYLTDVALITCIVPVGRADLVIRAAQGMGAPGAIVYHANGIGPRERLGLLSIAIDAEKEVVSLLVAADYQGAVLEAIYHAANLHVPGAGMIYATPVEKVATYIPREMLKQENAS</sequence>
<dbReference type="InterPro" id="IPR002187">
    <property type="entry name" value="N-reg_PII"/>
</dbReference>
<gene>
    <name evidence="1" type="ORF">BK660_17780</name>
</gene>
<name>A0A423I684_9PSED</name>
<protein>
    <submittedName>
        <fullName evidence="1">Transcriptional regulator</fullName>
    </submittedName>
</protein>
<comment type="caution">
    <text evidence="1">The sequence shown here is derived from an EMBL/GenBank/DDBJ whole genome shotgun (WGS) entry which is preliminary data.</text>
</comment>
<dbReference type="InterPro" id="IPR011322">
    <property type="entry name" value="N-reg_PII-like_a/b"/>
</dbReference>
<organism evidence="1 2">
    <name type="scientific">Pseudomonas brassicacearum</name>
    <dbReference type="NCBI Taxonomy" id="930166"/>
    <lineage>
        <taxon>Bacteria</taxon>
        <taxon>Pseudomonadati</taxon>
        <taxon>Pseudomonadota</taxon>
        <taxon>Gammaproteobacteria</taxon>
        <taxon>Pseudomonadales</taxon>
        <taxon>Pseudomonadaceae</taxon>
        <taxon>Pseudomonas</taxon>
    </lineage>
</organism>
<evidence type="ECO:0000313" key="2">
    <source>
        <dbReference type="Proteomes" id="UP000285636"/>
    </source>
</evidence>
<dbReference type="SMART" id="SM00938">
    <property type="entry name" value="P-II"/>
    <property type="match status" value="1"/>
</dbReference>
<dbReference type="Gene3D" id="3.30.70.120">
    <property type="match status" value="1"/>
</dbReference>
<accession>A0A423I684</accession>
<dbReference type="GO" id="GO:0030234">
    <property type="term" value="F:enzyme regulator activity"/>
    <property type="evidence" value="ECO:0007669"/>
    <property type="project" value="InterPro"/>
</dbReference>
<reference evidence="1 2" key="1">
    <citation type="submission" date="2016-10" db="EMBL/GenBank/DDBJ databases">
        <title>Comparative genome analysis of multiple Pseudomonas spp. focuses on biocontrol and plant growth promoting traits.</title>
        <authorList>
            <person name="Tao X.-Y."/>
            <person name="Taylor C.G."/>
        </authorList>
    </citation>
    <scope>NUCLEOTIDE SEQUENCE [LARGE SCALE GENOMIC DNA]</scope>
    <source>
        <strain evidence="1 2">38D7</strain>
    </source>
</reference>
<dbReference type="InterPro" id="IPR015867">
    <property type="entry name" value="N-reg_PII/ATP_PRibTrfase_C"/>
</dbReference>
<dbReference type="SUPFAM" id="SSF54913">
    <property type="entry name" value="GlnB-like"/>
    <property type="match status" value="1"/>
</dbReference>
<proteinExistence type="predicted"/>
<evidence type="ECO:0000313" key="1">
    <source>
        <dbReference type="EMBL" id="RON20889.1"/>
    </source>
</evidence>
<dbReference type="Proteomes" id="UP000285636">
    <property type="component" value="Unassembled WGS sequence"/>
</dbReference>
<dbReference type="AlphaFoldDB" id="A0A423I684"/>
<dbReference type="GO" id="GO:0006808">
    <property type="term" value="P:regulation of nitrogen utilization"/>
    <property type="evidence" value="ECO:0007669"/>
    <property type="project" value="InterPro"/>
</dbReference>
<dbReference type="EMBL" id="MOBK01000006">
    <property type="protein sequence ID" value="RON20889.1"/>
    <property type="molecule type" value="Genomic_DNA"/>
</dbReference>